<dbReference type="Gene3D" id="3.30.460.10">
    <property type="entry name" value="Beta Polymerase, domain 2"/>
    <property type="match status" value="1"/>
</dbReference>
<keyword evidence="2" id="KW-0678">Repressor</keyword>
<dbReference type="Proteomes" id="UP000672039">
    <property type="component" value="Chromosome"/>
</dbReference>
<evidence type="ECO:0000256" key="2">
    <source>
        <dbReference type="HAMAP-Rule" id="MF_01477"/>
    </source>
</evidence>
<comment type="similarity">
    <text evidence="1 2">Belongs to the Iojap/RsfS family.</text>
</comment>
<dbReference type="NCBIfam" id="TIGR00090">
    <property type="entry name" value="rsfS_iojap_ybeB"/>
    <property type="match status" value="1"/>
</dbReference>
<evidence type="ECO:0000313" key="3">
    <source>
        <dbReference type="EMBL" id="QTR48164.1"/>
    </source>
</evidence>
<dbReference type="PANTHER" id="PTHR21043">
    <property type="entry name" value="IOJAP SUPERFAMILY ORTHOLOG"/>
    <property type="match status" value="1"/>
</dbReference>
<dbReference type="InterPro" id="IPR043519">
    <property type="entry name" value="NT_sf"/>
</dbReference>
<keyword evidence="4" id="KW-1185">Reference proteome</keyword>
<dbReference type="RefSeq" id="WP_210224384.1">
    <property type="nucleotide sequence ID" value="NZ_CP072801.1"/>
</dbReference>
<proteinExistence type="inferred from homology"/>
<accession>A0ABX7X2U4</accession>
<comment type="function">
    <text evidence="2">Functions as a ribosomal silencing factor. Interacts with ribosomal protein uL14 (rplN), blocking formation of intersubunit bridge B8. Prevents association of the 30S and 50S ribosomal subunits and the formation of functional ribosomes, thus repressing translation.</text>
</comment>
<reference evidence="3 4" key="1">
    <citation type="submission" date="2021-04" db="EMBL/GenBank/DDBJ databases">
        <title>Genomics, taxonomy and metabolism of representatives of sulfur bacteria of the genus Thiothrix: Thiothrix fructosivorans QT, Thiothrix unzii A1T and three new species, Thiothrix subterranea sp. nov., Thiothrix litoralis sp. nov. and 'Candidatus Thiothrix anitrata' sp. nov.</title>
        <authorList>
            <person name="Ravin N.V."/>
            <person name="Smolyakov D."/>
            <person name="Rudenko T.S."/>
            <person name="Mardanov A.V."/>
            <person name="Beletsky A.V."/>
            <person name="Markov N.D."/>
            <person name="Fomenkov A.I."/>
            <person name="Roberts R.J."/>
            <person name="Karnachuk O.V."/>
            <person name="Novikov A."/>
            <person name="Grabovich M.Y."/>
        </authorList>
    </citation>
    <scope>NUCLEOTIDE SEQUENCE [LARGE SCALE GENOMIC DNA]</scope>
    <source>
        <strain evidence="3 4">AS</strain>
    </source>
</reference>
<organism evidence="3 4">
    <name type="scientific">Thiothrix litoralis</name>
    <dbReference type="NCBI Taxonomy" id="2891210"/>
    <lineage>
        <taxon>Bacteria</taxon>
        <taxon>Pseudomonadati</taxon>
        <taxon>Pseudomonadota</taxon>
        <taxon>Gammaproteobacteria</taxon>
        <taxon>Thiotrichales</taxon>
        <taxon>Thiotrichaceae</taxon>
        <taxon>Thiothrix</taxon>
    </lineage>
</organism>
<name>A0ABX7X2U4_9GAMM</name>
<sequence length="129" mass="14269">MELETLKQLVVQTLDDMKGQDIKTIDVRGKSAITDMMVIVTGNSNRHVKSLADSVELAVKQAGVQPLGIEGDNQSDWVLLDLNDIILHVMLASTRDYYNLEKLWEVGEGLPQFRPGMLDAATASENEVD</sequence>
<evidence type="ECO:0000256" key="1">
    <source>
        <dbReference type="ARBA" id="ARBA00010574"/>
    </source>
</evidence>
<dbReference type="PANTHER" id="PTHR21043:SF0">
    <property type="entry name" value="MITOCHONDRIAL ASSEMBLY OF RIBOSOMAL LARGE SUBUNIT PROTEIN 1"/>
    <property type="match status" value="1"/>
</dbReference>
<dbReference type="InterPro" id="IPR004394">
    <property type="entry name" value="Iojap/RsfS/C7orf30"/>
</dbReference>
<protein>
    <recommendedName>
        <fullName evidence="2">Ribosomal silencing factor RsfS</fullName>
    </recommendedName>
</protein>
<gene>
    <name evidence="2 3" type="primary">rsfS</name>
    <name evidence="3" type="ORF">J9253_09710</name>
</gene>
<dbReference type="SUPFAM" id="SSF81301">
    <property type="entry name" value="Nucleotidyltransferase"/>
    <property type="match status" value="1"/>
</dbReference>
<keyword evidence="2" id="KW-0963">Cytoplasm</keyword>
<comment type="subunit">
    <text evidence="2">Interacts with ribosomal protein uL14 (rplN).</text>
</comment>
<dbReference type="EMBL" id="CP072801">
    <property type="protein sequence ID" value="QTR48164.1"/>
    <property type="molecule type" value="Genomic_DNA"/>
</dbReference>
<dbReference type="Pfam" id="PF02410">
    <property type="entry name" value="RsfS"/>
    <property type="match status" value="1"/>
</dbReference>
<comment type="subcellular location">
    <subcellularLocation>
        <location evidence="2">Cytoplasm</location>
    </subcellularLocation>
</comment>
<keyword evidence="2" id="KW-0810">Translation regulation</keyword>
<dbReference type="HAMAP" id="MF_01477">
    <property type="entry name" value="Iojap_RsfS"/>
    <property type="match status" value="1"/>
</dbReference>
<evidence type="ECO:0000313" key="4">
    <source>
        <dbReference type="Proteomes" id="UP000672039"/>
    </source>
</evidence>